<accession>A0A554WYF5</accession>
<keyword evidence="2" id="KW-1185">Reference proteome</keyword>
<dbReference type="AlphaFoldDB" id="A0A554WYF5"/>
<proteinExistence type="predicted"/>
<dbReference type="Proteomes" id="UP000318542">
    <property type="component" value="Unassembled WGS sequence"/>
</dbReference>
<organism evidence="1 2">
    <name type="scientific">Tepidimonas thermarum</name>
    <dbReference type="NCBI Taxonomy" id="335431"/>
    <lineage>
        <taxon>Bacteria</taxon>
        <taxon>Pseudomonadati</taxon>
        <taxon>Pseudomonadota</taxon>
        <taxon>Betaproteobacteria</taxon>
        <taxon>Burkholderiales</taxon>
        <taxon>Tepidimonas</taxon>
    </lineage>
</organism>
<reference evidence="1 2" key="1">
    <citation type="submission" date="2019-07" db="EMBL/GenBank/DDBJ databases">
        <title>Tepidimonas thermarum AA-1 draft genome.</title>
        <authorList>
            <person name="Da Costa M.S."/>
            <person name="Froufe H.J.C."/>
            <person name="Egas C."/>
            <person name="Albuquerque L."/>
        </authorList>
    </citation>
    <scope>NUCLEOTIDE SEQUENCE [LARGE SCALE GENOMIC DNA]</scope>
    <source>
        <strain evidence="1 2">AA-1</strain>
    </source>
</reference>
<gene>
    <name evidence="1" type="ORF">Tther_01971</name>
</gene>
<comment type="caution">
    <text evidence="1">The sequence shown here is derived from an EMBL/GenBank/DDBJ whole genome shotgun (WGS) entry which is preliminary data.</text>
</comment>
<dbReference type="EMBL" id="VJOL01000042">
    <property type="protein sequence ID" value="TSE28613.1"/>
    <property type="molecule type" value="Genomic_DNA"/>
</dbReference>
<dbReference type="OrthoDB" id="6862397at2"/>
<evidence type="ECO:0000313" key="1">
    <source>
        <dbReference type="EMBL" id="TSE28613.1"/>
    </source>
</evidence>
<name>A0A554WYF5_9BURK</name>
<dbReference type="Pfam" id="PF11136">
    <property type="entry name" value="DUF2889"/>
    <property type="match status" value="1"/>
</dbReference>
<dbReference type="InterPro" id="IPR021312">
    <property type="entry name" value="DUF2889"/>
</dbReference>
<sequence length="186" mass="20736">MPLPPPADRQPMHTRRVEFRGYRRTDGLWDIEAELTDVKPYGFAIEGEGAWAAGQPIHHMHVRVTLDDDWIVRDIAVAMDAHPHAPCPQAMAPLRALIGQRMGRGWRKVIEQTMGGERGCTHLRDLLVQLATAAFQTRAPDAFAPGDDGRPPPHLGTCLTWAFDSPVVERRYPLFYRARAAAVGDA</sequence>
<protein>
    <recommendedName>
        <fullName evidence="3">DUF2889 domain-containing protein</fullName>
    </recommendedName>
</protein>
<evidence type="ECO:0000313" key="2">
    <source>
        <dbReference type="Proteomes" id="UP000318542"/>
    </source>
</evidence>
<evidence type="ECO:0008006" key="3">
    <source>
        <dbReference type="Google" id="ProtNLM"/>
    </source>
</evidence>